<comment type="caution">
    <text evidence="1">The sequence shown here is derived from an EMBL/GenBank/DDBJ whole genome shotgun (WGS) entry which is preliminary data.</text>
</comment>
<reference evidence="2" key="1">
    <citation type="journal article" date="2019" name="Int. J. Syst. Evol. Microbiol.">
        <title>The Global Catalogue of Microorganisms (GCM) 10K type strain sequencing project: providing services to taxonomists for standard genome sequencing and annotation.</title>
        <authorList>
            <consortium name="The Broad Institute Genomics Platform"/>
            <consortium name="The Broad Institute Genome Sequencing Center for Infectious Disease"/>
            <person name="Wu L."/>
            <person name="Ma J."/>
        </authorList>
    </citation>
    <scope>NUCLEOTIDE SEQUENCE [LARGE SCALE GENOMIC DNA]</scope>
    <source>
        <strain evidence="2">JCM 1490</strain>
    </source>
</reference>
<keyword evidence="2" id="KW-1185">Reference proteome</keyword>
<dbReference type="RefSeq" id="WP_382392945.1">
    <property type="nucleotide sequence ID" value="NZ_JBHTCQ010000001.1"/>
</dbReference>
<accession>A0ABW2Q670</accession>
<evidence type="ECO:0000313" key="1">
    <source>
        <dbReference type="EMBL" id="MFC7405011.1"/>
    </source>
</evidence>
<protein>
    <recommendedName>
        <fullName evidence="3">Camelysin metallo-endopeptidase</fullName>
    </recommendedName>
</protein>
<dbReference type="EMBL" id="JBHTCQ010000001">
    <property type="protein sequence ID" value="MFC7405011.1"/>
    <property type="molecule type" value="Genomic_DNA"/>
</dbReference>
<organism evidence="1 2">
    <name type="scientific">Georgenia alba</name>
    <dbReference type="NCBI Taxonomy" id="2233858"/>
    <lineage>
        <taxon>Bacteria</taxon>
        <taxon>Bacillati</taxon>
        <taxon>Actinomycetota</taxon>
        <taxon>Actinomycetes</taxon>
        <taxon>Micrococcales</taxon>
        <taxon>Bogoriellaceae</taxon>
        <taxon>Georgenia</taxon>
    </lineage>
</organism>
<gene>
    <name evidence="1" type="ORF">ACFQQL_07805</name>
</gene>
<evidence type="ECO:0000313" key="2">
    <source>
        <dbReference type="Proteomes" id="UP001596455"/>
    </source>
</evidence>
<sequence>MAGRHAARRNHRARTVLVLVVLVAVTALLVSTRLTSAAFTDAETASLSAGSGAFDIVVVGSDGVVHQAPLDAPLALPVDGEDALVPGRTITVEVGLANNGDAPAALTLTPAASAVAGAPDIGDHLRFTVLAGDGTAVVGDAGDPATGVRAEDLSAVALGTLAARGADPLDDGDPWVPGADGSRADLRILVHYLDADGTEALNGGRTALTLTINATSSTREA</sequence>
<dbReference type="Proteomes" id="UP001596455">
    <property type="component" value="Unassembled WGS sequence"/>
</dbReference>
<name>A0ABW2Q670_9MICO</name>
<evidence type="ECO:0008006" key="3">
    <source>
        <dbReference type="Google" id="ProtNLM"/>
    </source>
</evidence>
<proteinExistence type="predicted"/>